<dbReference type="EMBL" id="NPEU01000118">
    <property type="protein sequence ID" value="RAI38577.1"/>
    <property type="molecule type" value="Genomic_DNA"/>
</dbReference>
<comment type="caution">
    <text evidence="1">The sequence shown here is derived from an EMBL/GenBank/DDBJ whole genome shotgun (WGS) entry which is preliminary data.</text>
</comment>
<proteinExistence type="predicted"/>
<reference evidence="1 2" key="1">
    <citation type="submission" date="2017-07" db="EMBL/GenBank/DDBJ databases">
        <title>Draft Genome Sequences of Select Purple Nonsulfur Bacteria.</title>
        <authorList>
            <person name="Lasarre B."/>
            <person name="Mckinlay J.B."/>
        </authorList>
    </citation>
    <scope>NUCLEOTIDE SEQUENCE [LARGE SCALE GENOMIC DNA]</scope>
    <source>
        <strain evidence="1 2">DSM 11907</strain>
    </source>
</reference>
<dbReference type="RefSeq" id="WP_111357453.1">
    <property type="nucleotide sequence ID" value="NZ_NHSK01000249.1"/>
</dbReference>
<evidence type="ECO:0000313" key="2">
    <source>
        <dbReference type="Proteomes" id="UP000248863"/>
    </source>
</evidence>
<keyword evidence="2" id="KW-1185">Reference proteome</keyword>
<name>A0A327KJA9_9BRAD</name>
<gene>
    <name evidence="1" type="ORF">CH338_12250</name>
</gene>
<evidence type="ECO:0000313" key="1">
    <source>
        <dbReference type="EMBL" id="RAI38577.1"/>
    </source>
</evidence>
<protein>
    <submittedName>
        <fullName evidence="1">Uncharacterized protein</fullName>
    </submittedName>
</protein>
<organism evidence="1 2">
    <name type="scientific">Rhodoplanes elegans</name>
    <dbReference type="NCBI Taxonomy" id="29408"/>
    <lineage>
        <taxon>Bacteria</taxon>
        <taxon>Pseudomonadati</taxon>
        <taxon>Pseudomonadota</taxon>
        <taxon>Alphaproteobacteria</taxon>
        <taxon>Hyphomicrobiales</taxon>
        <taxon>Nitrobacteraceae</taxon>
        <taxon>Rhodoplanes</taxon>
    </lineage>
</organism>
<sequence>MSDLSPADERPTPQATAAYIADLTGDLARLARRHGLPTLGYILDMARVEAEAQSGAGRPQERANGVPPR</sequence>
<accession>A0A327KJA9</accession>
<dbReference type="OrthoDB" id="8456023at2"/>
<dbReference type="AlphaFoldDB" id="A0A327KJA9"/>
<dbReference type="Proteomes" id="UP000248863">
    <property type="component" value="Unassembled WGS sequence"/>
</dbReference>